<sequence length="295" mass="32804">MDSPTPESSDEAYSMQWRADIDRVVKEGHEETLLDTVSSTISVTTGHFTHVPDPHPGYVEHRLHELWYACIQAAKNFDSGGYLQDGLLRQLLLAKALGPLQPPANRTVGVTFSDGHTIWSGLPLFAQDLGDEFTSRYYERTFYTSDQRENLAGFLGRLLSVGHYEGPALCMLSLFREILEVSRPLVADQDSTEIPLDELLPALGKMLGNAGYSLSILSSNHSTVPLAGDYPVLSGLGALAVQAGNIPTSGYSPERWRFWMRRLKELSQCGVSSIEHDAKLYQEWMDDEQDVTKLL</sequence>
<organism evidence="1 2">
    <name type="scientific">Clonostachys chloroleuca</name>
    <dbReference type="NCBI Taxonomy" id="1926264"/>
    <lineage>
        <taxon>Eukaryota</taxon>
        <taxon>Fungi</taxon>
        <taxon>Dikarya</taxon>
        <taxon>Ascomycota</taxon>
        <taxon>Pezizomycotina</taxon>
        <taxon>Sordariomycetes</taxon>
        <taxon>Hypocreomycetidae</taxon>
        <taxon>Hypocreales</taxon>
        <taxon>Bionectriaceae</taxon>
        <taxon>Clonostachys</taxon>
    </lineage>
</organism>
<gene>
    <name evidence="1" type="ORF">CCHLO57077_00018940</name>
</gene>
<evidence type="ECO:0000313" key="2">
    <source>
        <dbReference type="Proteomes" id="UP001160390"/>
    </source>
</evidence>
<proteinExistence type="predicted"/>
<reference evidence="1" key="1">
    <citation type="submission" date="2023-01" db="EMBL/GenBank/DDBJ databases">
        <authorList>
            <person name="Piombo E."/>
        </authorList>
    </citation>
    <scope>NUCLEOTIDE SEQUENCE</scope>
</reference>
<dbReference type="PANTHER" id="PTHR38797">
    <property type="entry name" value="NUCLEAR PORE COMPLEX PROTEIN NUP85-RELATED"/>
    <property type="match status" value="1"/>
</dbReference>
<dbReference type="Pfam" id="PF12311">
    <property type="entry name" value="DUF3632"/>
    <property type="match status" value="1"/>
</dbReference>
<keyword evidence="2" id="KW-1185">Reference proteome</keyword>
<dbReference type="EMBL" id="CABFNP030001215">
    <property type="protein sequence ID" value="CAI6092486.1"/>
    <property type="molecule type" value="Genomic_DNA"/>
</dbReference>
<protein>
    <submittedName>
        <fullName evidence="1">Uncharacterized protein</fullName>
    </submittedName>
</protein>
<dbReference type="AlphaFoldDB" id="A0AA35M8H4"/>
<name>A0AA35M8H4_9HYPO</name>
<comment type="caution">
    <text evidence="1">The sequence shown here is derived from an EMBL/GenBank/DDBJ whole genome shotgun (WGS) entry which is preliminary data.</text>
</comment>
<dbReference type="InterPro" id="IPR053204">
    <property type="entry name" value="Oxopyrrolidines_Biosynth-assoc"/>
</dbReference>
<dbReference type="Proteomes" id="UP001160390">
    <property type="component" value="Unassembled WGS sequence"/>
</dbReference>
<dbReference type="PANTHER" id="PTHR38797:SF7">
    <property type="entry name" value="TRANSCRIPTION FACTOR DOMAIN-CONTAINING PROTEIN"/>
    <property type="match status" value="1"/>
</dbReference>
<accession>A0AA35M8H4</accession>
<evidence type="ECO:0000313" key="1">
    <source>
        <dbReference type="EMBL" id="CAI6092486.1"/>
    </source>
</evidence>
<dbReference type="InterPro" id="IPR022085">
    <property type="entry name" value="OpdG"/>
</dbReference>